<dbReference type="AlphaFoldDB" id="A0A841PZA8"/>
<evidence type="ECO:0000313" key="1">
    <source>
        <dbReference type="EMBL" id="MBB6414335.1"/>
    </source>
</evidence>
<reference evidence="1 2" key="1">
    <citation type="submission" date="2020-08" db="EMBL/GenBank/DDBJ databases">
        <title>Genomic Encyclopedia of Type Strains, Phase IV (KMG-IV): sequencing the most valuable type-strain genomes for metagenomic binning, comparative biology and taxonomic classification.</title>
        <authorList>
            <person name="Goeker M."/>
        </authorList>
    </citation>
    <scope>NUCLEOTIDE SEQUENCE [LARGE SCALE GENOMIC DNA]</scope>
    <source>
        <strain evidence="1 2">DSM 100039</strain>
    </source>
</reference>
<evidence type="ECO:0000313" key="2">
    <source>
        <dbReference type="Proteomes" id="UP000556329"/>
    </source>
</evidence>
<keyword evidence="2" id="KW-1185">Reference proteome</keyword>
<dbReference type="EMBL" id="JACHEF010000020">
    <property type="protein sequence ID" value="MBB6414335.1"/>
    <property type="molecule type" value="Genomic_DNA"/>
</dbReference>
<accession>A0A841PZA8</accession>
<dbReference type="Proteomes" id="UP000556329">
    <property type="component" value="Unassembled WGS sequence"/>
</dbReference>
<gene>
    <name evidence="1" type="ORF">HNQ71_007045</name>
</gene>
<comment type="caution">
    <text evidence="1">The sequence shown here is derived from an EMBL/GenBank/DDBJ whole genome shotgun (WGS) entry which is preliminary data.</text>
</comment>
<protein>
    <submittedName>
        <fullName evidence="1">Transposase</fullName>
    </submittedName>
</protein>
<proteinExistence type="predicted"/>
<sequence length="120" mass="13360">MRGILRGFGLKVGRTTPRGFTARIHELVADHPNLKMGTAALLSVHAVLLREFQAFERKVRAPVRLDVRARRLMSMPGVGPIVALTLCFCDRRSGAISLVEAGRSAFRPDPEEVSIRRDRL</sequence>
<name>A0A841PZA8_9HYPH</name>
<organism evidence="1 2">
    <name type="scientific">Mesorhizobium sangaii</name>
    <dbReference type="NCBI Taxonomy" id="505389"/>
    <lineage>
        <taxon>Bacteria</taxon>
        <taxon>Pseudomonadati</taxon>
        <taxon>Pseudomonadota</taxon>
        <taxon>Alphaproteobacteria</taxon>
        <taxon>Hyphomicrobiales</taxon>
        <taxon>Phyllobacteriaceae</taxon>
        <taxon>Mesorhizobium</taxon>
    </lineage>
</organism>